<keyword evidence="1" id="KW-0547">Nucleotide-binding</keyword>
<keyword evidence="1" id="KW-0614">Plasmid</keyword>
<accession>A0ACD5EF90</accession>
<evidence type="ECO:0000313" key="2">
    <source>
        <dbReference type="Proteomes" id="UP000078465"/>
    </source>
</evidence>
<gene>
    <name evidence="1" type="ORF">A4U53_000735</name>
</gene>
<dbReference type="Proteomes" id="UP000078465">
    <property type="component" value="Plasmid unnamed3"/>
</dbReference>
<protein>
    <submittedName>
        <fullName evidence="1">ATP-binding cassette domain-containing protein</fullName>
    </submittedName>
</protein>
<proteinExistence type="predicted"/>
<evidence type="ECO:0000313" key="1">
    <source>
        <dbReference type="EMBL" id="XKM37774.1"/>
    </source>
</evidence>
<reference evidence="1" key="1">
    <citation type="submission" date="2024-10" db="EMBL/GenBank/DDBJ databases">
        <title>Strain of Rhizobium-related bacteria isolated fromm roots of Vavilovia formosa.</title>
        <authorList>
            <person name="Kimeklis A."/>
            <person name="Afonin A."/>
        </authorList>
    </citation>
    <scope>NUCLEOTIDE SEQUENCE</scope>
    <source>
        <strain evidence="1">Vaf-46</strain>
    </source>
</reference>
<dbReference type="EMBL" id="CP171850">
    <property type="protein sequence ID" value="XKM37774.1"/>
    <property type="molecule type" value="Genomic_DNA"/>
</dbReference>
<sequence>MVKNIAFPRRTTMLEVKSINVSIGGVPILRDVSMKVEARSMVGIVGRNGAGKTTLMRAIMGLLPLRAGSIHYEKKDISREAPHLRVHHQMGFAPEDRRLIPELTVEENLLIPAWAAGVTDAQKRLHDVYALIPEAADFRHRRALQLSGGQQKLVAIGRARMTGTQLLMLDEPFEGVAPALSKRISEVVASLQPLGLSILLSGADLRHAGEGLDMVYRMDRGQITSI</sequence>
<geneLocation type="plasmid" evidence="1 2">
    <name>unnamed3</name>
</geneLocation>
<organism evidence="1 2">
    <name type="scientific">Rhizobium ruizarguesonis</name>
    <dbReference type="NCBI Taxonomy" id="2081791"/>
    <lineage>
        <taxon>Bacteria</taxon>
        <taxon>Pseudomonadati</taxon>
        <taxon>Pseudomonadota</taxon>
        <taxon>Alphaproteobacteria</taxon>
        <taxon>Hyphomicrobiales</taxon>
        <taxon>Rhizobiaceae</taxon>
        <taxon>Rhizobium/Agrobacterium group</taxon>
        <taxon>Rhizobium</taxon>
    </lineage>
</organism>
<name>A0ACD5EF90_9HYPH</name>
<keyword evidence="1" id="KW-0067">ATP-binding</keyword>